<evidence type="ECO:0000259" key="3">
    <source>
        <dbReference type="PROSITE" id="PS51178"/>
    </source>
</evidence>
<feature type="domain" description="PASTA" evidence="3">
    <location>
        <begin position="495"/>
        <end position="562"/>
    </location>
</feature>
<dbReference type="SUPFAM" id="SSF56112">
    <property type="entry name" value="Protein kinase-like (PK-like)"/>
    <property type="match status" value="1"/>
</dbReference>
<dbReference type="Pfam" id="PF03793">
    <property type="entry name" value="PASTA"/>
    <property type="match status" value="2"/>
</dbReference>
<dbReference type="PROSITE" id="PS51178">
    <property type="entry name" value="PASTA"/>
    <property type="match status" value="2"/>
</dbReference>
<accession>A0ABM6L5Q1</accession>
<dbReference type="CDD" id="cd06577">
    <property type="entry name" value="PASTA_pknB"/>
    <property type="match status" value="2"/>
</dbReference>
<feature type="domain" description="Protein kinase" evidence="2">
    <location>
        <begin position="81"/>
        <end position="354"/>
    </location>
</feature>
<feature type="domain" description="PASTA" evidence="3">
    <location>
        <begin position="425"/>
        <end position="494"/>
    </location>
</feature>
<protein>
    <recommendedName>
        <fullName evidence="6">PASTA domain-containing protein</fullName>
    </recommendedName>
</protein>
<keyword evidence="1" id="KW-0812">Transmembrane</keyword>
<keyword evidence="5" id="KW-1185">Reference proteome</keyword>
<reference evidence="5" key="1">
    <citation type="submission" date="2017-05" db="EMBL/GenBank/DDBJ databases">
        <title>Improved OligoMM genomes.</title>
        <authorList>
            <person name="Garzetti D."/>
        </authorList>
    </citation>
    <scope>NUCLEOTIDE SEQUENCE [LARGE SCALE GENOMIC DNA]</scope>
    <source>
        <strain evidence="5">KB18</strain>
    </source>
</reference>
<dbReference type="SMART" id="SM00740">
    <property type="entry name" value="PASTA"/>
    <property type="match status" value="2"/>
</dbReference>
<dbReference type="InterPro" id="IPR011009">
    <property type="entry name" value="Kinase-like_dom_sf"/>
</dbReference>
<dbReference type="Proteomes" id="UP000196710">
    <property type="component" value="Chromosome"/>
</dbReference>
<organism evidence="4 5">
    <name type="scientific">Acutalibacter muris</name>
    <dbReference type="NCBI Taxonomy" id="1796620"/>
    <lineage>
        <taxon>Bacteria</taxon>
        <taxon>Bacillati</taxon>
        <taxon>Bacillota</taxon>
        <taxon>Clostridia</taxon>
        <taxon>Eubacteriales</taxon>
        <taxon>Acutalibacteraceae</taxon>
        <taxon>Acutalibacter</taxon>
    </lineage>
</organism>
<keyword evidence="1" id="KW-0472">Membrane</keyword>
<keyword evidence="1" id="KW-1133">Transmembrane helix</keyword>
<evidence type="ECO:0000256" key="1">
    <source>
        <dbReference type="SAM" id="Phobius"/>
    </source>
</evidence>
<gene>
    <name evidence="4" type="ORF">ADH66_08250</name>
</gene>
<feature type="transmembrane region" description="Helical" evidence="1">
    <location>
        <begin position="384"/>
        <end position="406"/>
    </location>
</feature>
<proteinExistence type="predicted"/>
<sequence>MYFVAEYVKITWKYDILGGVCRFRPKNEQWGKKMSERLCMNCFSEYHPDMGTGQCLNCGWDNGKPQPHGALPYETEIASRYVVGRVRAANGEGFTYCALDRTTQKVVALREFFPRAIAGRDELGAVVPSPDHARTFRQYSQDFLELSKSVSRLREVTVVESVLDIVEENGTVYTVYADEGTVSLRRYVRDSGGRLTWNETSRLFTPVITALSLINSLGVSHLALSPETLRVDREGNMVITGFHINAVHRAGSLLNLELHPGCAAIEQYSAKAACGEVSDVYALGACMLFCISGQLPGEATKRLHDQRLMISKDALKTVPPFAVTAIANALQIKQADRTGSFETFRTELNSAPALVDEVEETDAIRRLPPVSRDLPRRRFYMPPVMWLIVSCAATLIVLFVIASSWLGDQGMSFGDLGEIFDSSAAETPVDVPDMVGQSYTQWENRTKSGEFNFKLNVKSKEYNDTVEEGYIIDQTPEKGETVEPGGTVSVTVSQGKAIRPLPEYEGLSFAELQGRLRDEGFAPAKEDVYSTEVELGYVIGYKDHEPGDEVDYGETITVIVSAGPEVE</sequence>
<name>A0ABM6L5Q1_9FIRM</name>
<dbReference type="PROSITE" id="PS50011">
    <property type="entry name" value="PROTEIN_KINASE_DOM"/>
    <property type="match status" value="1"/>
</dbReference>
<dbReference type="EMBL" id="CP021422">
    <property type="protein sequence ID" value="ASB40652.1"/>
    <property type="molecule type" value="Genomic_DNA"/>
</dbReference>
<evidence type="ECO:0000313" key="5">
    <source>
        <dbReference type="Proteomes" id="UP000196710"/>
    </source>
</evidence>
<dbReference type="InterPro" id="IPR005543">
    <property type="entry name" value="PASTA_dom"/>
</dbReference>
<evidence type="ECO:0000313" key="4">
    <source>
        <dbReference type="EMBL" id="ASB40652.1"/>
    </source>
</evidence>
<dbReference type="Gene3D" id="1.10.510.10">
    <property type="entry name" value="Transferase(Phosphotransferase) domain 1"/>
    <property type="match status" value="1"/>
</dbReference>
<dbReference type="Gene3D" id="3.30.10.20">
    <property type="match status" value="2"/>
</dbReference>
<dbReference type="SMART" id="SM00220">
    <property type="entry name" value="S_TKc"/>
    <property type="match status" value="1"/>
</dbReference>
<dbReference type="InterPro" id="IPR000719">
    <property type="entry name" value="Prot_kinase_dom"/>
</dbReference>
<evidence type="ECO:0008006" key="6">
    <source>
        <dbReference type="Google" id="ProtNLM"/>
    </source>
</evidence>
<evidence type="ECO:0000259" key="2">
    <source>
        <dbReference type="PROSITE" id="PS50011"/>
    </source>
</evidence>